<dbReference type="AlphaFoldDB" id="A0A1F5FP36"/>
<sequence length="113" mass="13323">MKKLTEGVKETVEMMETLNLALVDIWEQVAIYIREKYGDEKFDEKFRNFDKSWEKLHEKYGNDLVIALGEQTDEVNFINHEGYLDKEVVAQLVKDIKRRRARLSEILASRDAS</sequence>
<protein>
    <submittedName>
        <fullName evidence="1">Uncharacterized protein</fullName>
    </submittedName>
</protein>
<accession>A0A1F5FP36</accession>
<evidence type="ECO:0000313" key="2">
    <source>
        <dbReference type="Proteomes" id="UP000179237"/>
    </source>
</evidence>
<proteinExistence type="predicted"/>
<comment type="caution">
    <text evidence="1">The sequence shown here is derived from an EMBL/GenBank/DDBJ whole genome shotgun (WGS) entry which is preliminary data.</text>
</comment>
<gene>
    <name evidence="1" type="ORF">A2572_01110</name>
</gene>
<dbReference type="EMBL" id="MFAQ01000045">
    <property type="protein sequence ID" value="OGD81383.1"/>
    <property type="molecule type" value="Genomic_DNA"/>
</dbReference>
<name>A0A1F5FP36_9BACT</name>
<dbReference type="Proteomes" id="UP000179237">
    <property type="component" value="Unassembled WGS sequence"/>
</dbReference>
<organism evidence="1 2">
    <name type="scientific">Candidatus Collierbacteria bacterium RIFOXYD1_FULL_40_9</name>
    <dbReference type="NCBI Taxonomy" id="1817731"/>
    <lineage>
        <taxon>Bacteria</taxon>
        <taxon>Candidatus Collieribacteriota</taxon>
    </lineage>
</organism>
<evidence type="ECO:0000313" key="1">
    <source>
        <dbReference type="EMBL" id="OGD81383.1"/>
    </source>
</evidence>
<reference evidence="1 2" key="1">
    <citation type="journal article" date="2016" name="Nat. Commun.">
        <title>Thousands of microbial genomes shed light on interconnected biogeochemical processes in an aquifer system.</title>
        <authorList>
            <person name="Anantharaman K."/>
            <person name="Brown C.T."/>
            <person name="Hug L.A."/>
            <person name="Sharon I."/>
            <person name="Castelle C.J."/>
            <person name="Probst A.J."/>
            <person name="Thomas B.C."/>
            <person name="Singh A."/>
            <person name="Wilkins M.J."/>
            <person name="Karaoz U."/>
            <person name="Brodie E.L."/>
            <person name="Williams K.H."/>
            <person name="Hubbard S.S."/>
            <person name="Banfield J.F."/>
        </authorList>
    </citation>
    <scope>NUCLEOTIDE SEQUENCE [LARGE SCALE GENOMIC DNA]</scope>
</reference>